<protein>
    <submittedName>
        <fullName evidence="2">CesT family type III secretion system chaperone</fullName>
    </submittedName>
</protein>
<reference evidence="2" key="1">
    <citation type="submission" date="2023-03" db="EMBL/GenBank/DDBJ databases">
        <title>Chitinimonas shenzhenensis gen. nov., sp. nov., a novel member of family Burkholderiaceae isolated from activated sludge collected in Shen Zhen, China.</title>
        <authorList>
            <person name="Wang X."/>
        </authorList>
    </citation>
    <scope>NUCLEOTIDE SEQUENCE</scope>
    <source>
        <strain evidence="2">DQS-5</strain>
    </source>
</reference>
<dbReference type="EMBL" id="JARRAF010000012">
    <property type="protein sequence ID" value="MDK2124725.1"/>
    <property type="molecule type" value="Genomic_DNA"/>
</dbReference>
<proteinExistence type="predicted"/>
<dbReference type="Gene3D" id="3.30.1460.10">
    <property type="match status" value="1"/>
</dbReference>
<dbReference type="InterPro" id="IPR010261">
    <property type="entry name" value="Tir_chaperone"/>
</dbReference>
<evidence type="ECO:0000313" key="3">
    <source>
        <dbReference type="Proteomes" id="UP001172778"/>
    </source>
</evidence>
<dbReference type="RefSeq" id="WP_284101039.1">
    <property type="nucleotide sequence ID" value="NZ_JARRAF010000012.1"/>
</dbReference>
<evidence type="ECO:0000256" key="1">
    <source>
        <dbReference type="SAM" id="MobiDB-lite"/>
    </source>
</evidence>
<keyword evidence="3" id="KW-1185">Reference proteome</keyword>
<dbReference type="Pfam" id="PF05932">
    <property type="entry name" value="CesT"/>
    <property type="match status" value="1"/>
</dbReference>
<evidence type="ECO:0000313" key="2">
    <source>
        <dbReference type="EMBL" id="MDK2124725.1"/>
    </source>
</evidence>
<accession>A0ABT7DXD2</accession>
<comment type="caution">
    <text evidence="2">The sequence shown here is derived from an EMBL/GenBank/DDBJ whole genome shotgun (WGS) entry which is preliminary data.</text>
</comment>
<sequence>MSPLTYHELVEGLLSRLGVSAAPNEDDVYTLEVDGRLQVLIGCYQEQWLQLYCELGPDIAQSDNLFGAQWPAHVQGTLDGQAILWSQQCLSNLDQPSLESWLERFIDDAELRMQSSNTKVSTPPEPSGAGSGLLQRA</sequence>
<name>A0ABT7DXD2_9NEIS</name>
<dbReference type="Proteomes" id="UP001172778">
    <property type="component" value="Unassembled WGS sequence"/>
</dbReference>
<organism evidence="2 3">
    <name type="scientific">Parachitinimonas caeni</name>
    <dbReference type="NCBI Taxonomy" id="3031301"/>
    <lineage>
        <taxon>Bacteria</taxon>
        <taxon>Pseudomonadati</taxon>
        <taxon>Pseudomonadota</taxon>
        <taxon>Betaproteobacteria</taxon>
        <taxon>Neisseriales</taxon>
        <taxon>Chitinibacteraceae</taxon>
        <taxon>Parachitinimonas</taxon>
    </lineage>
</organism>
<dbReference type="SUPFAM" id="SSF69635">
    <property type="entry name" value="Type III secretory system chaperone-like"/>
    <property type="match status" value="1"/>
</dbReference>
<feature type="region of interest" description="Disordered" evidence="1">
    <location>
        <begin position="115"/>
        <end position="137"/>
    </location>
</feature>
<gene>
    <name evidence="2" type="ORF">PZA18_11765</name>
</gene>